<dbReference type="AlphaFoldDB" id="A0A1B1DYV4"/>
<dbReference type="PANTHER" id="PTHR48034">
    <property type="entry name" value="TRANSFORMER-2 SEX-DETERMINING PROTEIN-RELATED"/>
    <property type="match status" value="1"/>
</dbReference>
<proteinExistence type="predicted"/>
<dbReference type="VEuPathDB" id="PlasmoDB:PCOAH_00023260"/>
<dbReference type="Gene3D" id="3.30.70.330">
    <property type="match status" value="1"/>
</dbReference>
<feature type="compositionally biased region" description="Basic and acidic residues" evidence="2">
    <location>
        <begin position="1"/>
        <end position="76"/>
    </location>
</feature>
<feature type="compositionally biased region" description="Basic and acidic residues" evidence="2">
    <location>
        <begin position="252"/>
        <end position="273"/>
    </location>
</feature>
<dbReference type="InterPro" id="IPR012677">
    <property type="entry name" value="Nucleotide-bd_a/b_plait_sf"/>
</dbReference>
<keyword evidence="5" id="KW-1185">Reference proteome</keyword>
<evidence type="ECO:0000256" key="2">
    <source>
        <dbReference type="SAM" id="MobiDB-lite"/>
    </source>
</evidence>
<dbReference type="GeneID" id="30909052"/>
<dbReference type="Pfam" id="PF00076">
    <property type="entry name" value="RRM_1"/>
    <property type="match status" value="1"/>
</dbReference>
<dbReference type="GO" id="GO:0003723">
    <property type="term" value="F:RNA binding"/>
    <property type="evidence" value="ECO:0007669"/>
    <property type="project" value="UniProtKB-UniRule"/>
</dbReference>
<dbReference type="Proteomes" id="UP000092716">
    <property type="component" value="Chromosome 8"/>
</dbReference>
<dbReference type="OrthoDB" id="5970at2759"/>
<gene>
    <name evidence="4" type="ORF">PCOAH_00023260</name>
</gene>
<evidence type="ECO:0000256" key="1">
    <source>
        <dbReference type="PROSITE-ProRule" id="PRU00176"/>
    </source>
</evidence>
<dbReference type="KEGG" id="pcot:PCOAH_00023260"/>
<dbReference type="InterPro" id="IPR000504">
    <property type="entry name" value="RRM_dom"/>
</dbReference>
<feature type="region of interest" description="Disordered" evidence="2">
    <location>
        <begin position="1"/>
        <end position="79"/>
    </location>
</feature>
<dbReference type="InterPro" id="IPR050441">
    <property type="entry name" value="RBM"/>
</dbReference>
<evidence type="ECO:0000313" key="4">
    <source>
        <dbReference type="EMBL" id="ANQ07963.1"/>
    </source>
</evidence>
<dbReference type="RefSeq" id="XP_019914658.1">
    <property type="nucleotide sequence ID" value="XM_020059133.1"/>
</dbReference>
<sequence length="309" mass="38383">MSYKDDREDSEGRDHERDRERDHDRDYSRERDRDYSRDRDREYSRDRDRDYSRDRDRDRGRDHSRDRDNDRDHKNDGTTLYVSNLSSKITTSKLQDIFEEYGTIEKCYVISNPITRESRNFGFVTFNNPDDANNAMIKANKMDIEGRIINVEIAKRNEPHDPTPGEYKGIQNMMKRNGMRYDFYGRRYDRPFDRRRYDSRRPYPYYRDHGQSFGYHRNSSYRHYDRYGRNAYDDHRHYDRRSIDDKYNRRDDYYKRDNRHSGDERDYSRDDSRRKKRYERSRRSSSNSNNERRHYRNNSPIERSPHHRR</sequence>
<keyword evidence="1" id="KW-0694">RNA-binding</keyword>
<dbReference type="SUPFAM" id="SSF54928">
    <property type="entry name" value="RNA-binding domain, RBD"/>
    <property type="match status" value="1"/>
</dbReference>
<evidence type="ECO:0000259" key="3">
    <source>
        <dbReference type="PROSITE" id="PS50102"/>
    </source>
</evidence>
<dbReference type="InterPro" id="IPR035979">
    <property type="entry name" value="RBD_domain_sf"/>
</dbReference>
<feature type="compositionally biased region" description="Basic and acidic residues" evidence="2">
    <location>
        <begin position="195"/>
        <end position="210"/>
    </location>
</feature>
<feature type="domain" description="RRM" evidence="3">
    <location>
        <begin position="78"/>
        <end position="156"/>
    </location>
</feature>
<dbReference type="SMART" id="SM00360">
    <property type="entry name" value="RRM"/>
    <property type="match status" value="1"/>
</dbReference>
<name>A0A1B1DYV4_9APIC</name>
<accession>A0A1B1DYV4</accession>
<protein>
    <submittedName>
        <fullName evidence="4">RNA binding protein</fullName>
    </submittedName>
</protein>
<dbReference type="PROSITE" id="PS50102">
    <property type="entry name" value="RRM"/>
    <property type="match status" value="1"/>
</dbReference>
<feature type="region of interest" description="Disordered" evidence="2">
    <location>
        <begin position="252"/>
        <end position="309"/>
    </location>
</feature>
<organism evidence="4 5">
    <name type="scientific">Plasmodium coatneyi</name>
    <dbReference type="NCBI Taxonomy" id="208452"/>
    <lineage>
        <taxon>Eukaryota</taxon>
        <taxon>Sar</taxon>
        <taxon>Alveolata</taxon>
        <taxon>Apicomplexa</taxon>
        <taxon>Aconoidasida</taxon>
        <taxon>Haemosporida</taxon>
        <taxon>Plasmodiidae</taxon>
        <taxon>Plasmodium</taxon>
    </lineage>
</organism>
<evidence type="ECO:0000313" key="5">
    <source>
        <dbReference type="Proteomes" id="UP000092716"/>
    </source>
</evidence>
<feature type="region of interest" description="Disordered" evidence="2">
    <location>
        <begin position="195"/>
        <end position="218"/>
    </location>
</feature>
<dbReference type="EMBL" id="CP016246">
    <property type="protein sequence ID" value="ANQ07963.1"/>
    <property type="molecule type" value="Genomic_DNA"/>
</dbReference>
<reference evidence="5" key="1">
    <citation type="submission" date="2016-06" db="EMBL/GenBank/DDBJ databases">
        <title>First high quality genome sequence of Plasmodium coatneyi using continuous long reads from single molecule, real-time sequencing.</title>
        <authorList>
            <person name="Chien J.-T."/>
            <person name="Pakala S.B."/>
            <person name="Geraldo J.A."/>
            <person name="Lapp S.A."/>
            <person name="Barnwell J.W."/>
            <person name="Kissinger J.C."/>
            <person name="Galinski M.R."/>
            <person name="Humphrey J.C."/>
        </authorList>
    </citation>
    <scope>NUCLEOTIDE SEQUENCE [LARGE SCALE GENOMIC DNA]</scope>
    <source>
        <strain evidence="5">Hackeri</strain>
    </source>
</reference>